<evidence type="ECO:0000313" key="2">
    <source>
        <dbReference type="Proteomes" id="UP000019772"/>
    </source>
</evidence>
<organism evidence="1 2">
    <name type="scientific">Paenibacillus sabinae T27</name>
    <dbReference type="NCBI Taxonomy" id="1268072"/>
    <lineage>
        <taxon>Bacteria</taxon>
        <taxon>Bacillati</taxon>
        <taxon>Bacillota</taxon>
        <taxon>Bacilli</taxon>
        <taxon>Bacillales</taxon>
        <taxon>Paenibacillaceae</taxon>
        <taxon>Paenibacillus</taxon>
    </lineage>
</organism>
<dbReference type="KEGG" id="psab:PSAB_07590"/>
<dbReference type="Proteomes" id="UP000019772">
    <property type="component" value="Chromosome"/>
</dbReference>
<dbReference type="AlphaFoldDB" id="X4ZIB9"/>
<gene>
    <name evidence="1" type="ORF">PSAB_07590</name>
</gene>
<dbReference type="HOGENOM" id="CLU_2370214_0_0_9"/>
<keyword evidence="2" id="KW-1185">Reference proteome</keyword>
<dbReference type="STRING" id="1268072.PSAB_07590"/>
<protein>
    <submittedName>
        <fullName evidence="1">Uncharacterized protein</fullName>
    </submittedName>
</protein>
<dbReference type="EMBL" id="CP004078">
    <property type="protein sequence ID" value="AHV96450.1"/>
    <property type="molecule type" value="Genomic_DNA"/>
</dbReference>
<evidence type="ECO:0000313" key="1">
    <source>
        <dbReference type="EMBL" id="AHV96450.1"/>
    </source>
</evidence>
<accession>X4ZIB9</accession>
<sequence>MKKSWPGIPGTGSFYAARPGGPLGGGARAARADAAGARCIMLASYVLSAELIGELCALRWPLFCGSMRSVRLRRLNRFRAVQEQGGDDILVEAAI</sequence>
<reference evidence="1 2" key="1">
    <citation type="journal article" date="2014" name="PLoS Genet.">
        <title>Comparative Genomic Analysis of N2-Fixing and Non-N2-Fixing Paenibacillus spp.: Organization, Evolution and Expression of the Nitrogen Fixation Genes.</title>
        <authorList>
            <person name="Xie J.B."/>
            <person name="Du Z."/>
            <person name="Bai L."/>
            <person name="Tian C."/>
            <person name="Zhang Y."/>
            <person name="Xie J.Y."/>
            <person name="Wang T."/>
            <person name="Liu X."/>
            <person name="Chen X."/>
            <person name="Cheng Q."/>
            <person name="Chen S."/>
            <person name="Li J."/>
        </authorList>
    </citation>
    <scope>NUCLEOTIDE SEQUENCE [LARGE SCALE GENOMIC DNA]</scope>
    <source>
        <strain evidence="1 2">T27</strain>
    </source>
</reference>
<name>X4ZIB9_9BACL</name>
<proteinExistence type="predicted"/>